<evidence type="ECO:0000256" key="3">
    <source>
        <dbReference type="ARBA" id="ARBA00022723"/>
    </source>
</evidence>
<evidence type="ECO:0000313" key="8">
    <source>
        <dbReference type="EMBL" id="NNJ28419.1"/>
    </source>
</evidence>
<evidence type="ECO:0000256" key="2">
    <source>
        <dbReference type="ARBA" id="ARBA00022679"/>
    </source>
</evidence>
<feature type="site" description="Important for catalytic activity and substrate specificity; stabilizes the transition state when the phosphoryl donor is PPi; prevents ATP from binding by mimicking the alpha-phosphate group of ATP" evidence="6">
    <location>
        <position position="114"/>
    </location>
</feature>
<comment type="subunit">
    <text evidence="6">Homodimer.</text>
</comment>
<dbReference type="Gene3D" id="3.40.50.460">
    <property type="entry name" value="Phosphofructokinase domain"/>
    <property type="match status" value="1"/>
</dbReference>
<dbReference type="Gene3D" id="3.40.50.450">
    <property type="match status" value="1"/>
</dbReference>
<dbReference type="SUPFAM" id="SSF53784">
    <property type="entry name" value="Phosphofructokinase"/>
    <property type="match status" value="1"/>
</dbReference>
<organism evidence="8 9">
    <name type="scientific">Lacrimispora defluvii</name>
    <dbReference type="NCBI Taxonomy" id="2719233"/>
    <lineage>
        <taxon>Bacteria</taxon>
        <taxon>Bacillati</taxon>
        <taxon>Bacillota</taxon>
        <taxon>Clostridia</taxon>
        <taxon>Lachnospirales</taxon>
        <taxon>Lachnospiraceae</taxon>
        <taxon>Lacrimispora</taxon>
    </lineage>
</organism>
<dbReference type="PIRSF" id="PIRSF036483">
    <property type="entry name" value="PFK_XF0274"/>
    <property type="match status" value="1"/>
</dbReference>
<proteinExistence type="inferred from homology"/>
<keyword evidence="6" id="KW-0963">Cytoplasm</keyword>
<keyword evidence="9" id="KW-1185">Reference proteome</keyword>
<name>A0ABX1VKG6_9FIRM</name>
<dbReference type="PANTHER" id="PTHR45770">
    <property type="entry name" value="ATP-DEPENDENT 6-PHOSPHOFRUCTOKINASE 1"/>
    <property type="match status" value="1"/>
</dbReference>
<comment type="cofactor">
    <cofactor evidence="1 6">
        <name>Mg(2+)</name>
        <dbReference type="ChEBI" id="CHEBI:18420"/>
    </cofactor>
</comment>
<comment type="catalytic activity">
    <reaction evidence="6">
        <text>beta-D-fructose 6-phosphate + diphosphate = beta-D-fructose 1,6-bisphosphate + phosphate + H(+)</text>
        <dbReference type="Rhea" id="RHEA:13613"/>
        <dbReference type="ChEBI" id="CHEBI:15378"/>
        <dbReference type="ChEBI" id="CHEBI:32966"/>
        <dbReference type="ChEBI" id="CHEBI:33019"/>
        <dbReference type="ChEBI" id="CHEBI:43474"/>
        <dbReference type="ChEBI" id="CHEBI:57634"/>
        <dbReference type="EC" id="2.7.1.90"/>
    </reaction>
</comment>
<reference evidence="8 9" key="1">
    <citation type="submission" date="2020-03" db="EMBL/GenBank/DDBJ databases">
        <title>Genome Sequence of industrial isolate, B5A.</title>
        <authorList>
            <person name="Sharma S."/>
            <person name="Patil P.B."/>
            <person name="Korpole S."/>
        </authorList>
    </citation>
    <scope>NUCLEOTIDE SEQUENCE [LARGE SCALE GENOMIC DNA]</scope>
    <source>
        <strain evidence="8 9">PI-S10-B5A</strain>
    </source>
</reference>
<gene>
    <name evidence="6" type="primary">pfp</name>
    <name evidence="8" type="ORF">G9470_01210</name>
</gene>
<comment type="subcellular location">
    <subcellularLocation>
        <location evidence="6">Cytoplasm</location>
    </subcellularLocation>
</comment>
<evidence type="ECO:0000256" key="6">
    <source>
        <dbReference type="HAMAP-Rule" id="MF_01978"/>
    </source>
</evidence>
<feature type="binding site" evidence="6">
    <location>
        <begin position="188"/>
        <end position="190"/>
    </location>
    <ligand>
        <name>substrate</name>
    </ligand>
</feature>
<comment type="pathway">
    <text evidence="6">Carbohydrate degradation; glycolysis; D-glyceraldehyde 3-phosphate and glycerone phosphate from D-glucose: step 3/4.</text>
</comment>
<dbReference type="InterPro" id="IPR035966">
    <property type="entry name" value="PKF_sf"/>
</dbReference>
<comment type="caution">
    <text evidence="8">The sequence shown here is derived from an EMBL/GenBank/DDBJ whole genome shotgun (WGS) entry which is preliminary data.</text>
</comment>
<keyword evidence="3 6" id="KW-0479">Metal-binding</keyword>
<evidence type="ECO:0000313" key="9">
    <source>
        <dbReference type="Proteomes" id="UP000539052"/>
    </source>
</evidence>
<evidence type="ECO:0000259" key="7">
    <source>
        <dbReference type="Pfam" id="PF00365"/>
    </source>
</evidence>
<comment type="similarity">
    <text evidence="6">Belongs to the phosphofructokinase type A (PFKA) family. PPi-dependent PFK group II subfamily. Clade 'B2' sub-subfamily.</text>
</comment>
<protein>
    <recommendedName>
        <fullName evidence="6">Pyrophosphate--fructose 6-phosphate 1-phosphotransferase</fullName>
        <ecNumber evidence="6">2.7.1.90</ecNumber>
    </recommendedName>
    <alternativeName>
        <fullName evidence="6">6-phosphofructokinase, pyrophosphate dependent</fullName>
    </alternativeName>
    <alternativeName>
        <fullName evidence="6">PPi-dependent phosphofructokinase</fullName>
        <shortName evidence="6">PPi-PFK</shortName>
    </alternativeName>
    <alternativeName>
        <fullName evidence="6">Pyrophosphate-dependent 6-phosphofructose-1-kinase</fullName>
    </alternativeName>
</protein>
<evidence type="ECO:0000256" key="5">
    <source>
        <dbReference type="ARBA" id="ARBA00022842"/>
    </source>
</evidence>
<keyword evidence="4 6" id="KW-0418">Kinase</keyword>
<comment type="caution">
    <text evidence="6">Lacks conserved residue(s) required for the propagation of feature annotation.</text>
</comment>
<comment type="activity regulation">
    <text evidence="6">Non-allosteric.</text>
</comment>
<feature type="site" description="Important for catalytic activity; stabilizes the transition state when the phosphoryl donor is PPi" evidence="6">
    <location>
        <position position="141"/>
    </location>
</feature>
<feature type="domain" description="Phosphofructokinase" evidence="7">
    <location>
        <begin position="4"/>
        <end position="324"/>
    </location>
</feature>
<dbReference type="InterPro" id="IPR022953">
    <property type="entry name" value="ATP_PFK"/>
</dbReference>
<dbReference type="InterPro" id="IPR000023">
    <property type="entry name" value="Phosphofructokinase_dom"/>
</dbReference>
<dbReference type="InterPro" id="IPR011404">
    <property type="entry name" value="PPi-PFK"/>
</dbReference>
<keyword evidence="5 6" id="KW-0460">Magnesium</keyword>
<accession>A0ABX1VKG6</accession>
<dbReference type="EMBL" id="JAAOXG010000001">
    <property type="protein sequence ID" value="NNJ28419.1"/>
    <property type="molecule type" value="Genomic_DNA"/>
</dbReference>
<dbReference type="Proteomes" id="UP000539052">
    <property type="component" value="Unassembled WGS sequence"/>
</dbReference>
<sequence>MKNLLIAQSGGPTAVINASLAGVAEAACVSSRVDGIMGAFYGIQGVLNEQFVDLKKVLKSSRDSSLLCQTPASLLGSCRYPLKPWREDEEEYQKLVGIFRKHHISYFIYIGGNDSMDTVFKLSEYIKEKEIADILVAGVPKTIDNDLEGTDHCPGFGSAAKYVAATVVELERDISVYPVPGVTIVEIMGRNAGWLTASSALSRINGASGPELIYLCETAFSEERFLEDMRRVMSRKKAFLIAVSEGLKDENGFYLSEQVQTEQTDAFGHKYISGAGKILENLIRSRMDCKVRTAELSLMQRCAAHIASETDLKEAWMLGGKALQCVLDGRNGEMASIKRLSSNPYMVEFTSVYSGEAANREKKVPKEMICSNGCDVNEKMMDYLRPLIQGERSVKYENGIPAHLILGENLTGKMA</sequence>
<feature type="active site" description="Proton acceptor" evidence="6">
    <location>
        <position position="144"/>
    </location>
</feature>
<keyword evidence="2 6" id="KW-0808">Transferase</keyword>
<comment type="function">
    <text evidence="6">Catalyzes the phosphorylation of D-fructose 6-phosphate, the first committing step of glycolysis. Uses inorganic phosphate (PPi) as phosphoryl donor instead of ATP like common ATP-dependent phosphofructokinases (ATP-PFKs), which renders the reaction reversible, and can thus function both in glycolysis and gluconeogenesis. Consistently, PPi-PFK can replace the enzymes of both the forward (ATP-PFK) and reverse (fructose-bisphosphatase (FBPase)) reactions.</text>
</comment>
<evidence type="ECO:0000256" key="1">
    <source>
        <dbReference type="ARBA" id="ARBA00001946"/>
    </source>
</evidence>
<feature type="binding site" evidence="6">
    <location>
        <position position="245"/>
    </location>
    <ligand>
        <name>substrate</name>
    </ligand>
</feature>
<feature type="binding site" evidence="6">
    <location>
        <begin position="142"/>
        <end position="144"/>
    </location>
    <ligand>
        <name>substrate</name>
    </ligand>
</feature>
<evidence type="ECO:0000256" key="4">
    <source>
        <dbReference type="ARBA" id="ARBA00022777"/>
    </source>
</evidence>
<feature type="binding site" evidence="6">
    <location>
        <position position="113"/>
    </location>
    <ligand>
        <name>Mg(2+)</name>
        <dbReference type="ChEBI" id="CHEBI:18420"/>
        <note>catalytic</note>
    </ligand>
</feature>
<feature type="binding site" evidence="6">
    <location>
        <position position="11"/>
    </location>
    <ligand>
        <name>diphosphate</name>
        <dbReference type="ChEBI" id="CHEBI:33019"/>
    </ligand>
</feature>
<dbReference type="RefSeq" id="WP_170819779.1">
    <property type="nucleotide sequence ID" value="NZ_JAAOXG010000001.1"/>
</dbReference>
<dbReference type="EC" id="2.7.1.90" evidence="6"/>
<dbReference type="Pfam" id="PF00365">
    <property type="entry name" value="PFK"/>
    <property type="match status" value="1"/>
</dbReference>
<keyword evidence="6" id="KW-0324">Glycolysis</keyword>
<dbReference type="PRINTS" id="PR00476">
    <property type="entry name" value="PHFRCTKINASE"/>
</dbReference>
<dbReference type="HAMAP" id="MF_01978">
    <property type="entry name" value="Phosphofructokinase_II_B2"/>
    <property type="match status" value="1"/>
</dbReference>
<dbReference type="NCBIfam" id="NF010675">
    <property type="entry name" value="PRK14072.1"/>
    <property type="match status" value="1"/>
</dbReference>
<dbReference type="InterPro" id="IPR050929">
    <property type="entry name" value="PFKA"/>
</dbReference>